<evidence type="ECO:0000259" key="9">
    <source>
        <dbReference type="Pfam" id="PF01272"/>
    </source>
</evidence>
<dbReference type="InterPro" id="IPR036953">
    <property type="entry name" value="GreA/GreB_C_sf"/>
</dbReference>
<evidence type="ECO:0000256" key="2">
    <source>
        <dbReference type="ARBA" id="ARBA00013729"/>
    </source>
</evidence>
<proteinExistence type="inferred from homology"/>
<evidence type="ECO:0000256" key="1">
    <source>
        <dbReference type="ARBA" id="ARBA00008213"/>
    </source>
</evidence>
<evidence type="ECO:0000256" key="7">
    <source>
        <dbReference type="ARBA" id="ARBA00030776"/>
    </source>
</evidence>
<name>X1SSH3_9ZZZZ</name>
<keyword evidence="5" id="KW-0804">Transcription</keyword>
<dbReference type="InterPro" id="IPR028624">
    <property type="entry name" value="Tscrpt_elong_fac_GreA/B"/>
</dbReference>
<protein>
    <recommendedName>
        <fullName evidence="2">Transcription elongation factor GreA</fullName>
    </recommendedName>
    <alternativeName>
        <fullName evidence="7">Transcript cleavage factor GreA</fullName>
    </alternativeName>
</protein>
<evidence type="ECO:0000256" key="4">
    <source>
        <dbReference type="ARBA" id="ARBA00023125"/>
    </source>
</evidence>
<dbReference type="InterPro" id="IPR036805">
    <property type="entry name" value="Tscrpt_elong_fac_GreA/B_N_sf"/>
</dbReference>
<evidence type="ECO:0000256" key="8">
    <source>
        <dbReference type="SAM" id="Coils"/>
    </source>
</evidence>
<dbReference type="Gene3D" id="1.10.287.180">
    <property type="entry name" value="Transcription elongation factor, GreA/GreB, N-terminal domain"/>
    <property type="match status" value="1"/>
</dbReference>
<dbReference type="Pfam" id="PF03449">
    <property type="entry name" value="GreA_GreB_N"/>
    <property type="match status" value="1"/>
</dbReference>
<accession>X1SSH3</accession>
<comment type="caution">
    <text evidence="11">The sequence shown here is derived from an EMBL/GenBank/DDBJ whole genome shotgun (WGS) entry which is preliminary data.</text>
</comment>
<dbReference type="FunFam" id="1.10.287.180:FF:000001">
    <property type="entry name" value="Transcription elongation factor GreA"/>
    <property type="match status" value="1"/>
</dbReference>
<dbReference type="PANTHER" id="PTHR30437:SF4">
    <property type="entry name" value="TRANSCRIPTION ELONGATION FACTOR GREA"/>
    <property type="match status" value="1"/>
</dbReference>
<keyword evidence="8" id="KW-0175">Coiled coil</keyword>
<sequence>MNSNAQNPSLGEAATRFLASLPLGEEGMSQQEVYRFVRWYGWERTLAELTAPEVAGYAERLSLSDTEYIKKLELIQAFLVYARKAGWIKSNLAIHLKVKKGKARLKSSFRRDSPETISLTQQGYAALKAELAALKSKRSEAIDEVRRAAADKDFRENAPLEAAREQCGHLEGQIKELEEALKSAVVIDEKQKVVLKVGVGDSIILRDLASGEELHYIMVNSKEADPTRGKISSASPIGKAIIGRGQGEIIEVTAPAGKLRYQIEQIGR</sequence>
<dbReference type="GO" id="GO:0070063">
    <property type="term" value="F:RNA polymerase binding"/>
    <property type="evidence" value="ECO:0007669"/>
    <property type="project" value="InterPro"/>
</dbReference>
<keyword evidence="3" id="KW-0805">Transcription regulation</keyword>
<dbReference type="GO" id="GO:0032784">
    <property type="term" value="P:regulation of DNA-templated transcription elongation"/>
    <property type="evidence" value="ECO:0007669"/>
    <property type="project" value="InterPro"/>
</dbReference>
<evidence type="ECO:0000313" key="11">
    <source>
        <dbReference type="EMBL" id="GAI70779.1"/>
    </source>
</evidence>
<dbReference type="GO" id="GO:0003677">
    <property type="term" value="F:DNA binding"/>
    <property type="evidence" value="ECO:0007669"/>
    <property type="project" value="UniProtKB-KW"/>
</dbReference>
<dbReference type="InterPro" id="IPR018151">
    <property type="entry name" value="TF_GreA/GreB_CS"/>
</dbReference>
<comment type="similarity">
    <text evidence="1">Belongs to the GreA/GreB family.</text>
</comment>
<dbReference type="SUPFAM" id="SSF46557">
    <property type="entry name" value="GreA transcript cleavage protein, N-terminal domain"/>
    <property type="match status" value="1"/>
</dbReference>
<dbReference type="AlphaFoldDB" id="X1SSH3"/>
<dbReference type="InterPro" id="IPR023459">
    <property type="entry name" value="Tscrpt_elong_fac_GreA/B_fam"/>
</dbReference>
<dbReference type="InterPro" id="IPR001437">
    <property type="entry name" value="Tscrpt_elong_fac_GreA/B_C"/>
</dbReference>
<evidence type="ECO:0000256" key="5">
    <source>
        <dbReference type="ARBA" id="ARBA00023163"/>
    </source>
</evidence>
<dbReference type="HAMAP" id="MF_00105">
    <property type="entry name" value="GreA_GreB"/>
    <property type="match status" value="1"/>
</dbReference>
<evidence type="ECO:0000256" key="3">
    <source>
        <dbReference type="ARBA" id="ARBA00023015"/>
    </source>
</evidence>
<evidence type="ECO:0000259" key="10">
    <source>
        <dbReference type="Pfam" id="PF03449"/>
    </source>
</evidence>
<dbReference type="EMBL" id="BARW01000901">
    <property type="protein sequence ID" value="GAI70779.1"/>
    <property type="molecule type" value="Genomic_DNA"/>
</dbReference>
<reference evidence="11" key="1">
    <citation type="journal article" date="2014" name="Front. Microbiol.">
        <title>High frequency of phylogenetically diverse reductive dehalogenase-homologous genes in deep subseafloor sedimentary metagenomes.</title>
        <authorList>
            <person name="Kawai M."/>
            <person name="Futagami T."/>
            <person name="Toyoda A."/>
            <person name="Takaki Y."/>
            <person name="Nishi S."/>
            <person name="Hori S."/>
            <person name="Arai W."/>
            <person name="Tsubouchi T."/>
            <person name="Morono Y."/>
            <person name="Uchiyama I."/>
            <person name="Ito T."/>
            <person name="Fujiyama A."/>
            <person name="Inagaki F."/>
            <person name="Takami H."/>
        </authorList>
    </citation>
    <scope>NUCLEOTIDE SEQUENCE</scope>
    <source>
        <strain evidence="11">Expedition CK06-06</strain>
    </source>
</reference>
<dbReference type="GO" id="GO:0006354">
    <property type="term" value="P:DNA-templated transcription elongation"/>
    <property type="evidence" value="ECO:0007669"/>
    <property type="project" value="TreeGrafter"/>
</dbReference>
<dbReference type="Gene3D" id="3.10.50.30">
    <property type="entry name" value="Transcription elongation factor, GreA/GreB, C-terminal domain"/>
    <property type="match status" value="1"/>
</dbReference>
<organism evidence="11">
    <name type="scientific">marine sediment metagenome</name>
    <dbReference type="NCBI Taxonomy" id="412755"/>
    <lineage>
        <taxon>unclassified sequences</taxon>
        <taxon>metagenomes</taxon>
        <taxon>ecological metagenomes</taxon>
    </lineage>
</organism>
<evidence type="ECO:0000256" key="6">
    <source>
        <dbReference type="ARBA" id="ARBA00024916"/>
    </source>
</evidence>
<dbReference type="SUPFAM" id="SSF54534">
    <property type="entry name" value="FKBP-like"/>
    <property type="match status" value="1"/>
</dbReference>
<dbReference type="PANTHER" id="PTHR30437">
    <property type="entry name" value="TRANSCRIPTION ELONGATION FACTOR GREA"/>
    <property type="match status" value="1"/>
</dbReference>
<dbReference type="PROSITE" id="PS00830">
    <property type="entry name" value="GREAB_2"/>
    <property type="match status" value="1"/>
</dbReference>
<dbReference type="InterPro" id="IPR022691">
    <property type="entry name" value="Tscrpt_elong_fac_GreA/B_N"/>
</dbReference>
<feature type="coiled-coil region" evidence="8">
    <location>
        <begin position="124"/>
        <end position="180"/>
    </location>
</feature>
<gene>
    <name evidence="11" type="ORF">S12H4_03273</name>
</gene>
<comment type="function">
    <text evidence="6">Necessary for efficient RNA polymerase transcription elongation past template-encoded arresting sites. The arresting sites in DNA have the property of trapping a certain fraction of elongating RNA polymerases that pass through, resulting in locked ternary complexes. Cleavage of the nascent transcript by cleavage factors such as GreA or GreB allows the resumption of elongation from the new 3'terminus. GreA releases sequences of 2 to 3 nucleotides.</text>
</comment>
<feature type="domain" description="Transcription elongation factor GreA/GreB N-terminal" evidence="10">
    <location>
        <begin position="118"/>
        <end position="186"/>
    </location>
</feature>
<dbReference type="Pfam" id="PF01272">
    <property type="entry name" value="GreA_GreB"/>
    <property type="match status" value="1"/>
</dbReference>
<feature type="domain" description="Transcription elongation factor GreA/GreB C-terminal" evidence="9">
    <location>
        <begin position="196"/>
        <end position="266"/>
    </location>
</feature>
<keyword evidence="4" id="KW-0238">DNA-binding</keyword>